<proteinExistence type="predicted"/>
<sequence>MRPCRIALSAVIALALSCAVASPVLAAGVLEPVGPTSVEVRVAGPGHGVAWDMSARNVASAMITPTLRVTEVTGTIFEGPNPATLELRTDDDVLYTGNAESLVGEVFEVWDVADDEVVSVSASVHLPAEAGDEYRTATGVVNWEYTAFAPEPPAALPPAQPGQPGAPEQPRLPMTGASSPAAIAAWGIAIGLAGVLLSCAARRPLKKRNDS</sequence>
<gene>
    <name evidence="4" type="ORF">GCM10009786_12820</name>
</gene>
<reference evidence="4 5" key="1">
    <citation type="journal article" date="2019" name="Int. J. Syst. Evol. Microbiol.">
        <title>The Global Catalogue of Microorganisms (GCM) 10K type strain sequencing project: providing services to taxonomists for standard genome sequencing and annotation.</title>
        <authorList>
            <consortium name="The Broad Institute Genomics Platform"/>
            <consortium name="The Broad Institute Genome Sequencing Center for Infectious Disease"/>
            <person name="Wu L."/>
            <person name="Ma J."/>
        </authorList>
    </citation>
    <scope>NUCLEOTIDE SEQUENCE [LARGE SCALE GENOMIC DNA]</scope>
    <source>
        <strain evidence="4 5">JCM 14919</strain>
    </source>
</reference>
<keyword evidence="2" id="KW-1133">Transmembrane helix</keyword>
<evidence type="ECO:0000256" key="2">
    <source>
        <dbReference type="SAM" id="Phobius"/>
    </source>
</evidence>
<protein>
    <recommendedName>
        <fullName evidence="6">LPXTG-motif cell wall-anchored protein</fullName>
    </recommendedName>
</protein>
<feature type="chain" id="PRO_5046694727" description="LPXTG-motif cell wall-anchored protein" evidence="3">
    <location>
        <begin position="27"/>
        <end position="211"/>
    </location>
</feature>
<feature type="signal peptide" evidence="3">
    <location>
        <begin position="1"/>
        <end position="26"/>
    </location>
</feature>
<keyword evidence="3" id="KW-0732">Signal</keyword>
<evidence type="ECO:0000313" key="4">
    <source>
        <dbReference type="EMBL" id="GAA2187518.1"/>
    </source>
</evidence>
<name>A0ABN3B5G5_9MICO</name>
<comment type="caution">
    <text evidence="4">The sequence shown here is derived from an EMBL/GenBank/DDBJ whole genome shotgun (WGS) entry which is preliminary data.</text>
</comment>
<keyword evidence="2" id="KW-0472">Membrane</keyword>
<evidence type="ECO:0000256" key="1">
    <source>
        <dbReference type="SAM" id="MobiDB-lite"/>
    </source>
</evidence>
<feature type="compositionally biased region" description="Pro residues" evidence="1">
    <location>
        <begin position="151"/>
        <end position="161"/>
    </location>
</feature>
<dbReference type="EMBL" id="BAAAOP010000005">
    <property type="protein sequence ID" value="GAA2187518.1"/>
    <property type="molecule type" value="Genomic_DNA"/>
</dbReference>
<dbReference type="PROSITE" id="PS51257">
    <property type="entry name" value="PROKAR_LIPOPROTEIN"/>
    <property type="match status" value="1"/>
</dbReference>
<evidence type="ECO:0008006" key="6">
    <source>
        <dbReference type="Google" id="ProtNLM"/>
    </source>
</evidence>
<organism evidence="4 5">
    <name type="scientific">Leucobacter alluvii</name>
    <dbReference type="NCBI Taxonomy" id="340321"/>
    <lineage>
        <taxon>Bacteria</taxon>
        <taxon>Bacillati</taxon>
        <taxon>Actinomycetota</taxon>
        <taxon>Actinomycetes</taxon>
        <taxon>Micrococcales</taxon>
        <taxon>Microbacteriaceae</taxon>
        <taxon>Leucobacter</taxon>
    </lineage>
</organism>
<feature type="transmembrane region" description="Helical" evidence="2">
    <location>
        <begin position="181"/>
        <end position="201"/>
    </location>
</feature>
<feature type="region of interest" description="Disordered" evidence="1">
    <location>
        <begin position="151"/>
        <end position="176"/>
    </location>
</feature>
<evidence type="ECO:0000313" key="5">
    <source>
        <dbReference type="Proteomes" id="UP001501084"/>
    </source>
</evidence>
<evidence type="ECO:0000256" key="3">
    <source>
        <dbReference type="SAM" id="SignalP"/>
    </source>
</evidence>
<keyword evidence="5" id="KW-1185">Reference proteome</keyword>
<keyword evidence="2" id="KW-0812">Transmembrane</keyword>
<accession>A0ABN3B5G5</accession>
<dbReference type="Proteomes" id="UP001501084">
    <property type="component" value="Unassembled WGS sequence"/>
</dbReference>